<feature type="repeat" description="ANK" evidence="3">
    <location>
        <begin position="116"/>
        <end position="148"/>
    </location>
</feature>
<accession>A0A8S3PZD6</accession>
<name>A0A8S3PZD6_MYTED</name>
<dbReference type="OrthoDB" id="7464126at2759"/>
<comment type="caution">
    <text evidence="4">The sequence shown here is derived from an EMBL/GenBank/DDBJ whole genome shotgun (WGS) entry which is preliminary data.</text>
</comment>
<evidence type="ECO:0000256" key="1">
    <source>
        <dbReference type="ARBA" id="ARBA00022737"/>
    </source>
</evidence>
<dbReference type="InterPro" id="IPR002110">
    <property type="entry name" value="Ankyrin_rpt"/>
</dbReference>
<evidence type="ECO:0000313" key="4">
    <source>
        <dbReference type="EMBL" id="CAG2188832.1"/>
    </source>
</evidence>
<dbReference type="PANTHER" id="PTHR24173:SF74">
    <property type="entry name" value="ANKYRIN REPEAT DOMAIN-CONTAINING PROTEIN 16"/>
    <property type="match status" value="1"/>
</dbReference>
<dbReference type="PROSITE" id="PS50088">
    <property type="entry name" value="ANK_REPEAT"/>
    <property type="match status" value="2"/>
</dbReference>
<keyword evidence="5" id="KW-1185">Reference proteome</keyword>
<dbReference type="EMBL" id="CAJPWZ010000276">
    <property type="protein sequence ID" value="CAG2188832.1"/>
    <property type="molecule type" value="Genomic_DNA"/>
</dbReference>
<dbReference type="AlphaFoldDB" id="A0A8S3PZD6"/>
<dbReference type="Gene3D" id="1.25.40.20">
    <property type="entry name" value="Ankyrin repeat-containing domain"/>
    <property type="match status" value="1"/>
</dbReference>
<organism evidence="4 5">
    <name type="scientific">Mytilus edulis</name>
    <name type="common">Blue mussel</name>
    <dbReference type="NCBI Taxonomy" id="6550"/>
    <lineage>
        <taxon>Eukaryota</taxon>
        <taxon>Metazoa</taxon>
        <taxon>Spiralia</taxon>
        <taxon>Lophotrochozoa</taxon>
        <taxon>Mollusca</taxon>
        <taxon>Bivalvia</taxon>
        <taxon>Autobranchia</taxon>
        <taxon>Pteriomorphia</taxon>
        <taxon>Mytilida</taxon>
        <taxon>Mytiloidea</taxon>
        <taxon>Mytilidae</taxon>
        <taxon>Mytilinae</taxon>
        <taxon>Mytilus</taxon>
    </lineage>
</organism>
<evidence type="ECO:0000256" key="3">
    <source>
        <dbReference type="PROSITE-ProRule" id="PRU00023"/>
    </source>
</evidence>
<dbReference type="InterPro" id="IPR036770">
    <property type="entry name" value="Ankyrin_rpt-contain_sf"/>
</dbReference>
<dbReference type="PANTHER" id="PTHR24173">
    <property type="entry name" value="ANKYRIN REPEAT CONTAINING"/>
    <property type="match status" value="1"/>
</dbReference>
<gene>
    <name evidence="4" type="ORF">MEDL_4269</name>
</gene>
<dbReference type="Pfam" id="PF00023">
    <property type="entry name" value="Ank"/>
    <property type="match status" value="1"/>
</dbReference>
<dbReference type="SUPFAM" id="SSF48403">
    <property type="entry name" value="Ankyrin repeat"/>
    <property type="match status" value="1"/>
</dbReference>
<keyword evidence="2 3" id="KW-0040">ANK repeat</keyword>
<proteinExistence type="predicted"/>
<protein>
    <submittedName>
        <fullName evidence="4">Uncharacterized protein</fullName>
    </submittedName>
</protein>
<reference evidence="4" key="1">
    <citation type="submission" date="2021-03" db="EMBL/GenBank/DDBJ databases">
        <authorList>
            <person name="Bekaert M."/>
        </authorList>
    </citation>
    <scope>NUCLEOTIDE SEQUENCE</scope>
</reference>
<dbReference type="Proteomes" id="UP000683360">
    <property type="component" value="Unassembled WGS sequence"/>
</dbReference>
<dbReference type="SMART" id="SM00248">
    <property type="entry name" value="ANK"/>
    <property type="match status" value="2"/>
</dbReference>
<feature type="repeat" description="ANK" evidence="3">
    <location>
        <begin position="149"/>
        <end position="181"/>
    </location>
</feature>
<evidence type="ECO:0000256" key="2">
    <source>
        <dbReference type="ARBA" id="ARBA00023043"/>
    </source>
</evidence>
<sequence length="189" mass="21172">MAGLSQIKQNSYCHADRRCKKTLKCPKPTISMHKSNQDDLSKLHNIRLPTKKIAIVSRLPPSASSIKLHVLKAFVITNKYGSRQQLVRYLLQLDRSQQVASASTKDTAIPKGVYGSGNTPLILSCYLGFTDMVQWLLHNDVDVDQCRDDGVYGMYMACQEGETTIVNMLLENNPNLDLCDNEGVTYSDF</sequence>
<keyword evidence="1" id="KW-0677">Repeat</keyword>
<evidence type="ECO:0000313" key="5">
    <source>
        <dbReference type="Proteomes" id="UP000683360"/>
    </source>
</evidence>